<protein>
    <submittedName>
        <fullName evidence="1">Uncharacterized protein</fullName>
    </submittedName>
</protein>
<comment type="caution">
    <text evidence="1">The sequence shown here is derived from an EMBL/GenBank/DDBJ whole genome shotgun (WGS) entry which is preliminary data.</text>
</comment>
<evidence type="ECO:0000313" key="2">
    <source>
        <dbReference type="Proteomes" id="UP000232722"/>
    </source>
</evidence>
<reference evidence="1 2" key="1">
    <citation type="submission" date="2016-04" db="EMBL/GenBank/DDBJ databases">
        <title>Genome analyses suggest a sexual origin of heterokaryosis in a supposedly ancient asexual fungus.</title>
        <authorList>
            <person name="Ropars J."/>
            <person name="Sedzielewska K."/>
            <person name="Noel J."/>
            <person name="Charron P."/>
            <person name="Farinelli L."/>
            <person name="Marton T."/>
            <person name="Kruger M."/>
            <person name="Pelin A."/>
            <person name="Brachmann A."/>
            <person name="Corradi N."/>
        </authorList>
    </citation>
    <scope>NUCLEOTIDE SEQUENCE [LARGE SCALE GENOMIC DNA]</scope>
    <source>
        <strain evidence="1 2">A5</strain>
    </source>
</reference>
<evidence type="ECO:0000313" key="1">
    <source>
        <dbReference type="EMBL" id="PKB96936.1"/>
    </source>
</evidence>
<accession>A0A2N0NQT6</accession>
<name>A0A2N0NQT6_9GLOM</name>
<gene>
    <name evidence="1" type="ORF">RhiirA5_433991</name>
</gene>
<dbReference type="AlphaFoldDB" id="A0A2N0NQT6"/>
<organism evidence="1 2">
    <name type="scientific">Rhizophagus irregularis</name>
    <dbReference type="NCBI Taxonomy" id="588596"/>
    <lineage>
        <taxon>Eukaryota</taxon>
        <taxon>Fungi</taxon>
        <taxon>Fungi incertae sedis</taxon>
        <taxon>Mucoromycota</taxon>
        <taxon>Glomeromycotina</taxon>
        <taxon>Glomeromycetes</taxon>
        <taxon>Glomerales</taxon>
        <taxon>Glomeraceae</taxon>
        <taxon>Rhizophagus</taxon>
    </lineage>
</organism>
<sequence>MQNYQSFTLQCQYKISGKNNSLSNTIFEKQKQRNELATQEVEDALAFINKLKNILEETRKFIKYAQKHH</sequence>
<proteinExistence type="predicted"/>
<dbReference type="Proteomes" id="UP000232722">
    <property type="component" value="Unassembled WGS sequence"/>
</dbReference>
<dbReference type="EMBL" id="LLXJ01003531">
    <property type="protein sequence ID" value="PKB96936.1"/>
    <property type="molecule type" value="Genomic_DNA"/>
</dbReference>
<reference evidence="1 2" key="2">
    <citation type="submission" date="2017-09" db="EMBL/GenBank/DDBJ databases">
        <title>Extensive intraspecific genome diversity in a model arbuscular mycorrhizal fungus.</title>
        <authorList>
            <person name="Chen E.C."/>
            <person name="Morin E."/>
            <person name="Beaudet D."/>
            <person name="Noel J."/>
            <person name="Ndikumana S."/>
            <person name="Charron P."/>
            <person name="St-Onge C."/>
            <person name="Giorgi J."/>
            <person name="Grigoriev I.V."/>
            <person name="Roux C."/>
            <person name="Martin F.M."/>
            <person name="Corradi N."/>
        </authorList>
    </citation>
    <scope>NUCLEOTIDE SEQUENCE [LARGE SCALE GENOMIC DNA]</scope>
    <source>
        <strain evidence="1 2">A5</strain>
    </source>
</reference>